<gene>
    <name evidence="1" type="ORF">QYF61_000870</name>
</gene>
<sequence>MVGLLGCERTLSAHVQLFIHQYPQVLLCRAALDHIIPQPVLELRIAPTQVLLNGILSLRRVTCTTQLGVICKLAEGAIDLTSLSCGPSTREVWEERLPEKTEAKKLLSTSAFSSSVVNSFPVLLIKEEALLIILCIPCQVQLQPHLGLPDPIPTQAGSVPVLFPGYLSLLPLPDREILHSIESVLKDLTDLFCSLVPEDSFRGELEVCFPKIQGPDFTLCLTHIPQDCELHQCMITAAQAASNLDNHRITESYRLEKTFKIVESNHKPNTAKTTTTPCL</sequence>
<dbReference type="EMBL" id="JAUNZN010000001">
    <property type="protein sequence ID" value="KAK4828813.1"/>
    <property type="molecule type" value="Genomic_DNA"/>
</dbReference>
<name>A0AAN7SHW7_MYCAM</name>
<reference evidence="1 2" key="1">
    <citation type="journal article" date="2023" name="J. Hered.">
        <title>Chromosome-level genome of the wood stork (Mycteria americana) provides insight into avian chromosome evolution.</title>
        <authorList>
            <person name="Flamio R. Jr."/>
            <person name="Ramstad K.M."/>
        </authorList>
    </citation>
    <scope>NUCLEOTIDE SEQUENCE [LARGE SCALE GENOMIC DNA]</scope>
    <source>
        <strain evidence="1">JAX WOST 10</strain>
    </source>
</reference>
<accession>A0AAN7SHW7</accession>
<comment type="caution">
    <text evidence="1">The sequence shown here is derived from an EMBL/GenBank/DDBJ whole genome shotgun (WGS) entry which is preliminary data.</text>
</comment>
<organism evidence="1 2">
    <name type="scientific">Mycteria americana</name>
    <name type="common">Wood stork</name>
    <dbReference type="NCBI Taxonomy" id="33587"/>
    <lineage>
        <taxon>Eukaryota</taxon>
        <taxon>Metazoa</taxon>
        <taxon>Chordata</taxon>
        <taxon>Craniata</taxon>
        <taxon>Vertebrata</taxon>
        <taxon>Euteleostomi</taxon>
        <taxon>Archelosauria</taxon>
        <taxon>Archosauria</taxon>
        <taxon>Dinosauria</taxon>
        <taxon>Saurischia</taxon>
        <taxon>Theropoda</taxon>
        <taxon>Coelurosauria</taxon>
        <taxon>Aves</taxon>
        <taxon>Neognathae</taxon>
        <taxon>Neoaves</taxon>
        <taxon>Aequornithes</taxon>
        <taxon>Ciconiiformes</taxon>
        <taxon>Ciconiidae</taxon>
        <taxon>Mycteria</taxon>
    </lineage>
</organism>
<protein>
    <submittedName>
        <fullName evidence="1">Uncharacterized protein</fullName>
    </submittedName>
</protein>
<dbReference type="AlphaFoldDB" id="A0AAN7SHW7"/>
<evidence type="ECO:0000313" key="1">
    <source>
        <dbReference type="EMBL" id="KAK4828813.1"/>
    </source>
</evidence>
<dbReference type="Proteomes" id="UP001333110">
    <property type="component" value="Unassembled WGS sequence"/>
</dbReference>
<evidence type="ECO:0000313" key="2">
    <source>
        <dbReference type="Proteomes" id="UP001333110"/>
    </source>
</evidence>
<keyword evidence="2" id="KW-1185">Reference proteome</keyword>
<proteinExistence type="predicted"/>